<dbReference type="RefSeq" id="WP_126826299.1">
    <property type="nucleotide sequence ID" value="NZ_PIQG01000002.1"/>
</dbReference>
<dbReference type="AlphaFoldDB" id="A0A432ZJT0"/>
<comment type="similarity">
    <text evidence="1">Belongs to the metallo-beta-lactamase superfamily. Class-B beta-lactamase family.</text>
</comment>
<dbReference type="SMART" id="SM00849">
    <property type="entry name" value="Lactamase_B"/>
    <property type="match status" value="1"/>
</dbReference>
<dbReference type="Gene3D" id="3.60.15.10">
    <property type="entry name" value="Ribonuclease Z/Hydroxyacylglutathione hydrolase-like"/>
    <property type="match status" value="1"/>
</dbReference>
<organism evidence="4 5">
    <name type="scientific">Pseudidiomarina taiwanensis</name>
    <dbReference type="NCBI Taxonomy" id="337250"/>
    <lineage>
        <taxon>Bacteria</taxon>
        <taxon>Pseudomonadati</taxon>
        <taxon>Pseudomonadota</taxon>
        <taxon>Gammaproteobacteria</taxon>
        <taxon>Alteromonadales</taxon>
        <taxon>Idiomarinaceae</taxon>
        <taxon>Pseudidiomarina</taxon>
    </lineage>
</organism>
<gene>
    <name evidence="4" type="ORF">CWI83_04430</name>
</gene>
<evidence type="ECO:0000313" key="4">
    <source>
        <dbReference type="EMBL" id="RUO78285.1"/>
    </source>
</evidence>
<dbReference type="GO" id="GO:0016787">
    <property type="term" value="F:hydrolase activity"/>
    <property type="evidence" value="ECO:0007669"/>
    <property type="project" value="UniProtKB-KW"/>
</dbReference>
<dbReference type="Pfam" id="PF00753">
    <property type="entry name" value="Lactamase_B"/>
    <property type="match status" value="1"/>
</dbReference>
<dbReference type="EMBL" id="PIQG01000002">
    <property type="protein sequence ID" value="RUO78285.1"/>
    <property type="molecule type" value="Genomic_DNA"/>
</dbReference>
<keyword evidence="4" id="KW-0378">Hydrolase</keyword>
<evidence type="ECO:0000256" key="2">
    <source>
        <dbReference type="SAM" id="SignalP"/>
    </source>
</evidence>
<keyword evidence="2" id="KW-0732">Signal</keyword>
<feature type="signal peptide" evidence="2">
    <location>
        <begin position="1"/>
        <end position="21"/>
    </location>
</feature>
<dbReference type="InterPro" id="IPR036866">
    <property type="entry name" value="RibonucZ/Hydroxyglut_hydro"/>
</dbReference>
<evidence type="ECO:0000313" key="5">
    <source>
        <dbReference type="Proteomes" id="UP000288279"/>
    </source>
</evidence>
<dbReference type="OrthoDB" id="9769598at2"/>
<protein>
    <submittedName>
        <fullName evidence="4">MBL fold metallo-hydrolase</fullName>
    </submittedName>
</protein>
<feature type="chain" id="PRO_5019015332" evidence="2">
    <location>
        <begin position="22"/>
        <end position="293"/>
    </location>
</feature>
<dbReference type="PANTHER" id="PTHR42951:SF4">
    <property type="entry name" value="ACYL-COENZYME A THIOESTERASE MBLAC2"/>
    <property type="match status" value="1"/>
</dbReference>
<dbReference type="SUPFAM" id="SSF56281">
    <property type="entry name" value="Metallo-hydrolase/oxidoreductase"/>
    <property type="match status" value="1"/>
</dbReference>
<evidence type="ECO:0000259" key="3">
    <source>
        <dbReference type="SMART" id="SM00849"/>
    </source>
</evidence>
<proteinExistence type="inferred from homology"/>
<dbReference type="PANTHER" id="PTHR42951">
    <property type="entry name" value="METALLO-BETA-LACTAMASE DOMAIN-CONTAINING"/>
    <property type="match status" value="1"/>
</dbReference>
<evidence type="ECO:0000256" key="1">
    <source>
        <dbReference type="ARBA" id="ARBA00005250"/>
    </source>
</evidence>
<accession>A0A432ZJT0</accession>
<feature type="domain" description="Metallo-beta-lactamase" evidence="3">
    <location>
        <begin position="52"/>
        <end position="225"/>
    </location>
</feature>
<dbReference type="InterPro" id="IPR050855">
    <property type="entry name" value="NDM-1-like"/>
</dbReference>
<comment type="caution">
    <text evidence="4">The sequence shown here is derived from an EMBL/GenBank/DDBJ whole genome shotgun (WGS) entry which is preliminary data.</text>
</comment>
<dbReference type="Proteomes" id="UP000288279">
    <property type="component" value="Unassembled WGS sequence"/>
</dbReference>
<dbReference type="InterPro" id="IPR001279">
    <property type="entry name" value="Metallo-B-lactamas"/>
</dbReference>
<sequence length="293" mass="32280">MSKMRTALVLTLAMITGTALLAPAAQAQATMADVEVKAQQLSDKVYMVTGAGGNIGLFVGDDGVVMVDAQYAAISDKILAALRDITQQPLKLLVNTHHHRDHVDGNANFVAAGAVVVAHEKVVPRVMNDENFDPVGAPTITFSDKLSLRVAGDMLQLQHFPTAHTDNDAVVWFADENVIHAGDLFFKDRFPFIDLNSGGTVQGYIDAIEHTMAMLADDTQIIPGHGSLANKADWQRLVSMIVMTREEVRLMMLDGLTVEQMVEQGLAEQWQDWSWGFINEERWIRTLYNDMTS</sequence>
<reference evidence="4 5" key="1">
    <citation type="journal article" date="2011" name="Front. Microbiol.">
        <title>Genomic signatures of strain selection and enhancement in Bacillus atrophaeus var. globigii, a historical biowarfare simulant.</title>
        <authorList>
            <person name="Gibbons H.S."/>
            <person name="Broomall S.M."/>
            <person name="McNew L.A."/>
            <person name="Daligault H."/>
            <person name="Chapman C."/>
            <person name="Bruce D."/>
            <person name="Karavis M."/>
            <person name="Krepps M."/>
            <person name="McGregor P.A."/>
            <person name="Hong C."/>
            <person name="Park K.H."/>
            <person name="Akmal A."/>
            <person name="Feldman A."/>
            <person name="Lin J.S."/>
            <person name="Chang W.E."/>
            <person name="Higgs B.W."/>
            <person name="Demirev P."/>
            <person name="Lindquist J."/>
            <person name="Liem A."/>
            <person name="Fochler E."/>
            <person name="Read T.D."/>
            <person name="Tapia R."/>
            <person name="Johnson S."/>
            <person name="Bishop-Lilly K.A."/>
            <person name="Detter C."/>
            <person name="Han C."/>
            <person name="Sozhamannan S."/>
            <person name="Rosenzweig C.N."/>
            <person name="Skowronski E.W."/>
        </authorList>
    </citation>
    <scope>NUCLEOTIDE SEQUENCE [LARGE SCALE GENOMIC DNA]</scope>
    <source>
        <strain evidence="4 5">PIT1</strain>
    </source>
</reference>
<keyword evidence="5" id="KW-1185">Reference proteome</keyword>
<name>A0A432ZJT0_9GAMM</name>
<dbReference type="CDD" id="cd16282">
    <property type="entry name" value="metallo-hydrolase-like_MBL-fold"/>
    <property type="match status" value="1"/>
</dbReference>
<dbReference type="GO" id="GO:0017001">
    <property type="term" value="P:antibiotic catabolic process"/>
    <property type="evidence" value="ECO:0007669"/>
    <property type="project" value="UniProtKB-ARBA"/>
</dbReference>